<feature type="chain" id="PRO_5030786578" description="Bacterial Ig-like domain-containing protein" evidence="7">
    <location>
        <begin position="38"/>
        <end position="779"/>
    </location>
</feature>
<reference evidence="8 9" key="1">
    <citation type="submission" date="2020-02" db="EMBL/GenBank/DDBJ databases">
        <title>Sequencing the genomes of 1000 actinobacteria strains.</title>
        <authorList>
            <person name="Klenk H.-P."/>
        </authorList>
    </citation>
    <scope>NUCLEOTIDE SEQUENCE [LARGE SCALE GENOMIC DNA]</scope>
    <source>
        <strain evidence="8 9">DSM 27960</strain>
    </source>
</reference>
<proteinExistence type="predicted"/>
<evidence type="ECO:0000256" key="2">
    <source>
        <dbReference type="ARBA" id="ARBA00022737"/>
    </source>
</evidence>
<dbReference type="AlphaFoldDB" id="A0A7X5TTI9"/>
<name>A0A7X5TTI9_9MICO</name>
<keyword evidence="2" id="KW-0677">Repeat</keyword>
<gene>
    <name evidence="8" type="ORF">FHX76_001427</name>
</gene>
<feature type="region of interest" description="Disordered" evidence="5">
    <location>
        <begin position="760"/>
        <end position="779"/>
    </location>
</feature>
<feature type="signal peptide" evidence="7">
    <location>
        <begin position="1"/>
        <end position="37"/>
    </location>
</feature>
<keyword evidence="6" id="KW-0472">Membrane</keyword>
<comment type="caution">
    <text evidence="8">The sequence shown here is derived from an EMBL/GenBank/DDBJ whole genome shotgun (WGS) entry which is preliminary data.</text>
</comment>
<keyword evidence="6" id="KW-1133">Transmembrane helix</keyword>
<dbReference type="RefSeq" id="WP_167149268.1">
    <property type="nucleotide sequence ID" value="NZ_JAAMOX010000001.1"/>
</dbReference>
<keyword evidence="6" id="KW-0812">Transmembrane</keyword>
<dbReference type="InterPro" id="IPR000413">
    <property type="entry name" value="Integrin_alpha"/>
</dbReference>
<dbReference type="GO" id="GO:0016787">
    <property type="term" value="F:hydrolase activity"/>
    <property type="evidence" value="ECO:0007669"/>
    <property type="project" value="UniProtKB-KW"/>
</dbReference>
<evidence type="ECO:0000256" key="6">
    <source>
        <dbReference type="SAM" id="Phobius"/>
    </source>
</evidence>
<dbReference type="PANTHER" id="PTHR23221">
    <property type="entry name" value="GLYCOSYLPHOSPHATIDYLINOSITOL PHOSPHOLIPASE D"/>
    <property type="match status" value="1"/>
</dbReference>
<evidence type="ECO:0000256" key="4">
    <source>
        <dbReference type="ARBA" id="ARBA00023180"/>
    </source>
</evidence>
<evidence type="ECO:0000256" key="7">
    <source>
        <dbReference type="SAM" id="SignalP"/>
    </source>
</evidence>
<dbReference type="InterPro" id="IPR013517">
    <property type="entry name" value="FG-GAP"/>
</dbReference>
<feature type="region of interest" description="Disordered" evidence="5">
    <location>
        <begin position="681"/>
        <end position="719"/>
    </location>
</feature>
<dbReference type="SMART" id="SM00191">
    <property type="entry name" value="Int_alpha"/>
    <property type="match status" value="7"/>
</dbReference>
<dbReference type="InterPro" id="IPR013519">
    <property type="entry name" value="Int_alpha_beta-p"/>
</dbReference>
<keyword evidence="4" id="KW-0325">Glycoprotein</keyword>
<evidence type="ECO:0008006" key="10">
    <source>
        <dbReference type="Google" id="ProtNLM"/>
    </source>
</evidence>
<dbReference type="PRINTS" id="PR01185">
    <property type="entry name" value="INTEGRINA"/>
</dbReference>
<organism evidence="8 9">
    <name type="scientific">Lysinibacter cavernae</name>
    <dbReference type="NCBI Taxonomy" id="1640652"/>
    <lineage>
        <taxon>Bacteria</taxon>
        <taxon>Bacillati</taxon>
        <taxon>Actinomycetota</taxon>
        <taxon>Actinomycetes</taxon>
        <taxon>Micrococcales</taxon>
        <taxon>Microbacteriaceae</taxon>
        <taxon>Lysinibacter</taxon>
    </lineage>
</organism>
<dbReference type="EMBL" id="JAAMOX010000001">
    <property type="protein sequence ID" value="NIH53559.1"/>
    <property type="molecule type" value="Genomic_DNA"/>
</dbReference>
<dbReference type="Proteomes" id="UP000541033">
    <property type="component" value="Unassembled WGS sequence"/>
</dbReference>
<dbReference type="GO" id="GO:0008305">
    <property type="term" value="C:integrin complex"/>
    <property type="evidence" value="ECO:0007669"/>
    <property type="project" value="InterPro"/>
</dbReference>
<dbReference type="InterPro" id="IPR028994">
    <property type="entry name" value="Integrin_alpha_N"/>
</dbReference>
<dbReference type="Pfam" id="PF01839">
    <property type="entry name" value="FG-GAP"/>
    <property type="match status" value="3"/>
</dbReference>
<dbReference type="SUPFAM" id="SSF69318">
    <property type="entry name" value="Integrin alpha N-terminal domain"/>
    <property type="match status" value="2"/>
</dbReference>
<feature type="compositionally biased region" description="Low complexity" evidence="5">
    <location>
        <begin position="681"/>
        <end position="715"/>
    </location>
</feature>
<protein>
    <recommendedName>
        <fullName evidence="10">Bacterial Ig-like domain-containing protein</fullName>
    </recommendedName>
</protein>
<feature type="transmembrane region" description="Helical" evidence="6">
    <location>
        <begin position="729"/>
        <end position="746"/>
    </location>
</feature>
<feature type="compositionally biased region" description="Polar residues" evidence="5">
    <location>
        <begin position="769"/>
        <end position="779"/>
    </location>
</feature>
<keyword evidence="1 7" id="KW-0732">Signal</keyword>
<evidence type="ECO:0000256" key="3">
    <source>
        <dbReference type="ARBA" id="ARBA00022801"/>
    </source>
</evidence>
<dbReference type="Gene3D" id="2.130.10.130">
    <property type="entry name" value="Integrin alpha, N-terminal"/>
    <property type="match status" value="4"/>
</dbReference>
<evidence type="ECO:0000313" key="8">
    <source>
        <dbReference type="EMBL" id="NIH53559.1"/>
    </source>
</evidence>
<evidence type="ECO:0000256" key="1">
    <source>
        <dbReference type="ARBA" id="ARBA00022729"/>
    </source>
</evidence>
<evidence type="ECO:0000313" key="9">
    <source>
        <dbReference type="Proteomes" id="UP000541033"/>
    </source>
</evidence>
<sequence>MPTVRPPRGATTRMLSAAAAASILLGASLAIVPSASADESSHSPKANQHLVGQPTDLTTWVGDGSSATGSALAQGSCDVNGDGYSDAVVGAWFWDKAPLNNVGAVYVLFGNAEVQGAELNTTDLEGIHVARVDGPSRANTSIGFSVGCFGDVNGDGYDDFGISHYSDQVTYVVFGAKDFTGFAIDYLGDRGFLVKGNASSGNVGYSMSRVGDLNSDGLDDMAITEVAANYNNRARSGRVWIVAGQRGIEDINLVAPLDGQIIMTIDGAAPQERLGVSTMAGDVNGDGISDILLGSYLATPHGVAVAATGAAYVVFGGARGAIDTANLGENGFLILGPPRQRDRLGVSVAAAGDVNGDGLADLLIGADGVANATTGPRSGGAAIVYGSASTQPVYTDPTRVDAAVYTCGEDIVVSSGNCAGQEKPRGYWINGAANQDSAGYSVSGLDDVNGDGIPDAIIGAYGYDPLSPDTGTPLSGAGGAWVVFGKQSTETVELVEIPLAGAVPDASVDSNGKLAGYRLDGHAAGDRFGRQVAGIGDMDGNGVNDVVIGGDLGIRNTLQQSGEVTLALMGARAVTASLAANASAVENGAPVTLTTDVVAATTRGSAFGGTVTFFRDGTAVDGCDALPLDLSGAPFSASIDCVDSDTSAAGAHTYTARFDSADALWADATSGEVAVTVGEGAVQPTPTVTPTQPGNSATATPPRGGANGGNASSTSGTGGLALTGAEPHGALFIAVLLFGGVALVSVRRLSALILTGTGARRTSTATSRISQTPLSEDNE</sequence>
<dbReference type="PANTHER" id="PTHR23221:SF7">
    <property type="entry name" value="PHOSPHATIDYLINOSITOL-GLYCAN-SPECIFIC PHOSPHOLIPASE D"/>
    <property type="match status" value="1"/>
</dbReference>
<dbReference type="PROSITE" id="PS51470">
    <property type="entry name" value="FG_GAP"/>
    <property type="match status" value="2"/>
</dbReference>
<dbReference type="GO" id="GO:0007155">
    <property type="term" value="P:cell adhesion"/>
    <property type="evidence" value="ECO:0007669"/>
    <property type="project" value="InterPro"/>
</dbReference>
<evidence type="ECO:0000256" key="5">
    <source>
        <dbReference type="SAM" id="MobiDB-lite"/>
    </source>
</evidence>
<accession>A0A7X5TTI9</accession>
<keyword evidence="9" id="KW-1185">Reference proteome</keyword>
<keyword evidence="3" id="KW-0378">Hydrolase</keyword>